<dbReference type="Proteomes" id="UP000789759">
    <property type="component" value="Unassembled WGS sequence"/>
</dbReference>
<dbReference type="OrthoDB" id="10484034at2759"/>
<protein>
    <submittedName>
        <fullName evidence="2">9605_t:CDS:1</fullName>
    </submittedName>
</protein>
<gene>
    <name evidence="2" type="ORF">CPELLU_LOCUS15063</name>
</gene>
<keyword evidence="3" id="KW-1185">Reference proteome</keyword>
<proteinExistence type="predicted"/>
<evidence type="ECO:0000313" key="3">
    <source>
        <dbReference type="Proteomes" id="UP000789759"/>
    </source>
</evidence>
<name>A0A9N9J0R7_9GLOM</name>
<reference evidence="2" key="1">
    <citation type="submission" date="2021-06" db="EMBL/GenBank/DDBJ databases">
        <authorList>
            <person name="Kallberg Y."/>
            <person name="Tangrot J."/>
            <person name="Rosling A."/>
        </authorList>
    </citation>
    <scope>NUCLEOTIDE SEQUENCE</scope>
    <source>
        <strain evidence="2">FL966</strain>
    </source>
</reference>
<dbReference type="AlphaFoldDB" id="A0A9N9J0R7"/>
<organism evidence="2 3">
    <name type="scientific">Cetraspora pellucida</name>
    <dbReference type="NCBI Taxonomy" id="1433469"/>
    <lineage>
        <taxon>Eukaryota</taxon>
        <taxon>Fungi</taxon>
        <taxon>Fungi incertae sedis</taxon>
        <taxon>Mucoromycota</taxon>
        <taxon>Glomeromycotina</taxon>
        <taxon>Glomeromycetes</taxon>
        <taxon>Diversisporales</taxon>
        <taxon>Gigasporaceae</taxon>
        <taxon>Cetraspora</taxon>
    </lineage>
</organism>
<feature type="compositionally biased region" description="Basic and acidic residues" evidence="1">
    <location>
        <begin position="43"/>
        <end position="56"/>
    </location>
</feature>
<feature type="region of interest" description="Disordered" evidence="1">
    <location>
        <begin position="37"/>
        <end position="56"/>
    </location>
</feature>
<comment type="caution">
    <text evidence="2">The sequence shown here is derived from an EMBL/GenBank/DDBJ whole genome shotgun (WGS) entry which is preliminary data.</text>
</comment>
<evidence type="ECO:0000256" key="1">
    <source>
        <dbReference type="SAM" id="MobiDB-lite"/>
    </source>
</evidence>
<sequence>MTKATGATYVKHDTEQNIGNVILRAIYRCHYSENYKTKAGQNHPEKKPRPNQKESKKCDCKSQIIVTIKHRFNEPKMFIKYILHINYTLGSDSDISTLRLSKEVFLLLEENYKYSIGKLFGFTVLIQKKILHDALIILFNATHKTNKHKDLLYMLLLPDPKTEKGITLAHLLSLCKNFESVQYWLNKLRVQILD</sequence>
<dbReference type="EMBL" id="CAJVQA010019001">
    <property type="protein sequence ID" value="CAG8756967.1"/>
    <property type="molecule type" value="Genomic_DNA"/>
</dbReference>
<evidence type="ECO:0000313" key="2">
    <source>
        <dbReference type="EMBL" id="CAG8756967.1"/>
    </source>
</evidence>
<accession>A0A9N9J0R7</accession>